<reference evidence="1 2" key="1">
    <citation type="journal article" date="2019" name="Sci. Rep.">
        <title>A high-quality genome of Eragrostis curvula grass provides insights into Poaceae evolution and supports new strategies to enhance forage quality.</title>
        <authorList>
            <person name="Carballo J."/>
            <person name="Santos B.A.C.M."/>
            <person name="Zappacosta D."/>
            <person name="Garbus I."/>
            <person name="Selva J.P."/>
            <person name="Gallo C.A."/>
            <person name="Diaz A."/>
            <person name="Albertini E."/>
            <person name="Caccamo M."/>
            <person name="Echenique V."/>
        </authorList>
    </citation>
    <scope>NUCLEOTIDE SEQUENCE [LARGE SCALE GENOMIC DNA]</scope>
    <source>
        <strain evidence="2">cv. Victoria</strain>
        <tissue evidence="1">Leaf</tissue>
    </source>
</reference>
<accession>A0A5J9SHX7</accession>
<dbReference type="Proteomes" id="UP000324897">
    <property type="component" value="Unassembled WGS sequence"/>
</dbReference>
<organism evidence="1 2">
    <name type="scientific">Eragrostis curvula</name>
    <name type="common">weeping love grass</name>
    <dbReference type="NCBI Taxonomy" id="38414"/>
    <lineage>
        <taxon>Eukaryota</taxon>
        <taxon>Viridiplantae</taxon>
        <taxon>Streptophyta</taxon>
        <taxon>Embryophyta</taxon>
        <taxon>Tracheophyta</taxon>
        <taxon>Spermatophyta</taxon>
        <taxon>Magnoliopsida</taxon>
        <taxon>Liliopsida</taxon>
        <taxon>Poales</taxon>
        <taxon>Poaceae</taxon>
        <taxon>PACMAD clade</taxon>
        <taxon>Chloridoideae</taxon>
        <taxon>Eragrostideae</taxon>
        <taxon>Eragrostidinae</taxon>
        <taxon>Eragrostis</taxon>
    </lineage>
</organism>
<feature type="non-terminal residue" evidence="1">
    <location>
        <position position="1"/>
    </location>
</feature>
<dbReference type="AlphaFoldDB" id="A0A5J9SHX7"/>
<sequence length="100" mass="11436">MKHRAACDPCEKRNLQRDRTHPQEHLECDAHRSELVSLSSQETALSTVTPCQKLQQLSVALRCHSHLSIIYRCSFGGLPGHAVTDYGFQFYRDCNIYMAQ</sequence>
<dbReference type="EMBL" id="RWGY01000793">
    <property type="protein sequence ID" value="TVT98861.1"/>
    <property type="molecule type" value="Genomic_DNA"/>
</dbReference>
<keyword evidence="2" id="KW-1185">Reference proteome</keyword>
<dbReference type="Gramene" id="TVT98861">
    <property type="protein sequence ID" value="TVT98861"/>
    <property type="gene ID" value="EJB05_55799"/>
</dbReference>
<comment type="caution">
    <text evidence="1">The sequence shown here is derived from an EMBL/GenBank/DDBJ whole genome shotgun (WGS) entry which is preliminary data.</text>
</comment>
<evidence type="ECO:0000313" key="1">
    <source>
        <dbReference type="EMBL" id="TVT98861.1"/>
    </source>
</evidence>
<name>A0A5J9SHX7_9POAL</name>
<evidence type="ECO:0000313" key="2">
    <source>
        <dbReference type="Proteomes" id="UP000324897"/>
    </source>
</evidence>
<gene>
    <name evidence="1" type="ORF">EJB05_55799</name>
</gene>
<proteinExistence type="predicted"/>
<protein>
    <submittedName>
        <fullName evidence="1">Uncharacterized protein</fullName>
    </submittedName>
</protein>